<gene>
    <name evidence="1" type="ORF">g.99651</name>
</gene>
<evidence type="ECO:0000313" key="1">
    <source>
        <dbReference type="EMBL" id="JAQ12183.1"/>
    </source>
</evidence>
<dbReference type="EMBL" id="GDHC01006446">
    <property type="protein sequence ID" value="JAQ12183.1"/>
    <property type="molecule type" value="Transcribed_RNA"/>
</dbReference>
<dbReference type="AlphaFoldDB" id="A0A146LX42"/>
<organism evidence="1">
    <name type="scientific">Lygus hesperus</name>
    <name type="common">Western plant bug</name>
    <dbReference type="NCBI Taxonomy" id="30085"/>
    <lineage>
        <taxon>Eukaryota</taxon>
        <taxon>Metazoa</taxon>
        <taxon>Ecdysozoa</taxon>
        <taxon>Arthropoda</taxon>
        <taxon>Hexapoda</taxon>
        <taxon>Insecta</taxon>
        <taxon>Pterygota</taxon>
        <taxon>Neoptera</taxon>
        <taxon>Paraneoptera</taxon>
        <taxon>Hemiptera</taxon>
        <taxon>Heteroptera</taxon>
        <taxon>Panheteroptera</taxon>
        <taxon>Cimicomorpha</taxon>
        <taxon>Miridae</taxon>
        <taxon>Mirini</taxon>
        <taxon>Lygus</taxon>
    </lineage>
</organism>
<proteinExistence type="predicted"/>
<name>A0A146LX42_LYGHE</name>
<reference evidence="1" key="1">
    <citation type="journal article" date="2016" name="Gigascience">
        <title>De novo construction of an expanded transcriptome assembly for the western tarnished plant bug, Lygus hesperus.</title>
        <authorList>
            <person name="Tassone E.E."/>
            <person name="Geib S.M."/>
            <person name="Hall B."/>
            <person name="Fabrick J.A."/>
            <person name="Brent C.S."/>
            <person name="Hull J.J."/>
        </authorList>
    </citation>
    <scope>NUCLEOTIDE SEQUENCE</scope>
</reference>
<accession>A0A146LX42</accession>
<protein>
    <submittedName>
        <fullName evidence="1">Uncharacterized protein</fullName>
    </submittedName>
</protein>
<sequence>MNRAEEDALWHSTRSFYTFCLARELGTGELELECGVGQHSNQAQRSSEWRDTDAEFEREHSRAMYKHFRAECYTRSIHLCGELESIYSKTKTLGDSDLQSMYLREKLRLCNIHE</sequence>